<dbReference type="EMBL" id="HG805831">
    <property type="protein sequence ID" value="CDW52760.1"/>
    <property type="molecule type" value="Genomic_DNA"/>
</dbReference>
<feature type="chain" id="PRO_5001728346" evidence="2">
    <location>
        <begin position="23"/>
        <end position="425"/>
    </location>
</feature>
<feature type="compositionally biased region" description="Basic and acidic residues" evidence="1">
    <location>
        <begin position="355"/>
        <end position="366"/>
    </location>
</feature>
<keyword evidence="4" id="KW-1185">Reference proteome</keyword>
<proteinExistence type="predicted"/>
<dbReference type="AlphaFoldDB" id="A0A077Z294"/>
<evidence type="ECO:0000256" key="1">
    <source>
        <dbReference type="SAM" id="MobiDB-lite"/>
    </source>
</evidence>
<dbReference type="STRING" id="36087.A0A077Z294"/>
<reference evidence="3" key="1">
    <citation type="submission" date="2014-01" db="EMBL/GenBank/DDBJ databases">
        <authorList>
            <person name="Aslett M."/>
        </authorList>
    </citation>
    <scope>NUCLEOTIDE SEQUENCE</scope>
</reference>
<accession>A0A077Z294</accession>
<feature type="region of interest" description="Disordered" evidence="1">
    <location>
        <begin position="290"/>
        <end position="378"/>
    </location>
</feature>
<feature type="signal peptide" evidence="2">
    <location>
        <begin position="1"/>
        <end position="22"/>
    </location>
</feature>
<dbReference type="InterPro" id="IPR036508">
    <property type="entry name" value="Chitin-bd_dom_sf"/>
</dbReference>
<evidence type="ECO:0000256" key="2">
    <source>
        <dbReference type="SAM" id="SignalP"/>
    </source>
</evidence>
<dbReference type="Proteomes" id="UP000030665">
    <property type="component" value="Unassembled WGS sequence"/>
</dbReference>
<name>A0A077Z294_TRITR</name>
<feature type="compositionally biased region" description="Gly residues" evidence="1">
    <location>
        <begin position="292"/>
        <end position="313"/>
    </location>
</feature>
<dbReference type="OrthoDB" id="10465723at2759"/>
<feature type="compositionally biased region" description="Gly residues" evidence="1">
    <location>
        <begin position="326"/>
        <end position="337"/>
    </location>
</feature>
<gene>
    <name evidence="3" type="ORF">TTRE_0000102201</name>
</gene>
<dbReference type="GO" id="GO:0008061">
    <property type="term" value="F:chitin binding"/>
    <property type="evidence" value="ECO:0007669"/>
    <property type="project" value="InterPro"/>
</dbReference>
<evidence type="ECO:0000313" key="4">
    <source>
        <dbReference type="Proteomes" id="UP000030665"/>
    </source>
</evidence>
<reference evidence="3" key="2">
    <citation type="submission" date="2014-03" db="EMBL/GenBank/DDBJ databases">
        <title>The whipworm genome and dual-species transcriptomics of an intimate host-pathogen interaction.</title>
        <authorList>
            <person name="Foth B.J."/>
            <person name="Tsai I.J."/>
            <person name="Reid A.J."/>
            <person name="Bancroft A.J."/>
            <person name="Nichol S."/>
            <person name="Tracey A."/>
            <person name="Holroyd N."/>
            <person name="Cotton J.A."/>
            <person name="Stanley E.J."/>
            <person name="Zarowiecki M."/>
            <person name="Liu J.Z."/>
            <person name="Huckvale T."/>
            <person name="Cooper P.J."/>
            <person name="Grencis R.K."/>
            <person name="Berriman M."/>
        </authorList>
    </citation>
    <scope>NUCLEOTIDE SEQUENCE [LARGE SCALE GENOMIC DNA]</scope>
</reference>
<evidence type="ECO:0000313" key="3">
    <source>
        <dbReference type="EMBL" id="CDW52760.1"/>
    </source>
</evidence>
<sequence>MRATAATITLLIIKAAFLTTSADDPEAEDLKGILPCDAGTDPIVPYGENGYFICQKTPVAVGQEDSNKGLWIRWSCYEGTSSFDEEKCKPVLEGPMFDPEVKPLMDQLTFCKENETDGSVPDGLSCAGEYSFQVPDGENIQRFYQCELRNSNSRCGEWHLMICNEQHIFDISTQACNIDETQPEQSRLQLRQAYLPYAAAPAYGYAQPMPAYDYGVPYAAPSVPMYAYPRPIAYAPVQRVQVVPVMPAATVGFPMNPFFSGFGMQNLFQYYMSMFPWMYPGYGGFGMPPRGGQRGGGGGAPPAGGAPGGGAPAGGPPGGAPPSGGPPGGGAPGGGSPGANPPAAGPKEGAPDGEDPGKDKGGKDKGGGLGGALGGLGGKGKLPGLPGAGGLPKLPGMPKLPGIPGFAMIMPLISKILAPIKKLFG</sequence>
<feature type="compositionally biased region" description="Gly residues" evidence="1">
    <location>
        <begin position="367"/>
        <end position="378"/>
    </location>
</feature>
<dbReference type="SUPFAM" id="SSF57625">
    <property type="entry name" value="Invertebrate chitin-binding proteins"/>
    <property type="match status" value="1"/>
</dbReference>
<organism evidence="3 4">
    <name type="scientific">Trichuris trichiura</name>
    <name type="common">Whipworm</name>
    <name type="synonym">Trichocephalus trichiurus</name>
    <dbReference type="NCBI Taxonomy" id="36087"/>
    <lineage>
        <taxon>Eukaryota</taxon>
        <taxon>Metazoa</taxon>
        <taxon>Ecdysozoa</taxon>
        <taxon>Nematoda</taxon>
        <taxon>Enoplea</taxon>
        <taxon>Dorylaimia</taxon>
        <taxon>Trichinellida</taxon>
        <taxon>Trichuridae</taxon>
        <taxon>Trichuris</taxon>
    </lineage>
</organism>
<protein>
    <submittedName>
        <fullName evidence="3">Unnamed protein product</fullName>
    </submittedName>
</protein>
<feature type="compositionally biased region" description="Pro residues" evidence="1">
    <location>
        <begin position="314"/>
        <end position="325"/>
    </location>
</feature>
<keyword evidence="2" id="KW-0732">Signal</keyword>